<keyword evidence="3" id="KW-1185">Reference proteome</keyword>
<organism evidence="2 3">
    <name type="scientific">Platysternon megacephalum</name>
    <name type="common">big-headed turtle</name>
    <dbReference type="NCBI Taxonomy" id="55544"/>
    <lineage>
        <taxon>Eukaryota</taxon>
        <taxon>Metazoa</taxon>
        <taxon>Chordata</taxon>
        <taxon>Craniata</taxon>
        <taxon>Vertebrata</taxon>
        <taxon>Euteleostomi</taxon>
        <taxon>Archelosauria</taxon>
        <taxon>Testudinata</taxon>
        <taxon>Testudines</taxon>
        <taxon>Cryptodira</taxon>
        <taxon>Durocryptodira</taxon>
        <taxon>Testudinoidea</taxon>
        <taxon>Platysternidae</taxon>
        <taxon>Platysternon</taxon>
    </lineage>
</organism>
<feature type="compositionally biased region" description="Basic and acidic residues" evidence="1">
    <location>
        <begin position="1"/>
        <end position="10"/>
    </location>
</feature>
<comment type="caution">
    <text evidence="2">The sequence shown here is derived from an EMBL/GenBank/DDBJ whole genome shotgun (WGS) entry which is preliminary data.</text>
</comment>
<sequence>MGQVDRDNCQPRHASNGGRVVGRGQGRASAGLQIVDSCLIVLKRDFWVGTWEVETAATDGNHQARRCTPLVIGRECGHNGPVLLKDVKQASRKMRKENRKKQHGHGEIAEVVDTSHKLQKQVRIIRIAPRIGTYSYGNCTGTRVKCDGSSVSIFHASYGAHACAGFVFLQADADIDSQRMGNLAVLTQSVAVALPGGRVRRTHLVWFTRWWRAQSSTLKFGTCPYFSSYGLFTARAVECDNGVCVQSIKRHYHTK</sequence>
<evidence type="ECO:0000313" key="3">
    <source>
        <dbReference type="Proteomes" id="UP000297703"/>
    </source>
</evidence>
<protein>
    <submittedName>
        <fullName evidence="2">Trafficking protein particle complex subunit 9-like</fullName>
    </submittedName>
</protein>
<feature type="region of interest" description="Disordered" evidence="1">
    <location>
        <begin position="1"/>
        <end position="25"/>
    </location>
</feature>
<accession>A0A4D9E3B6</accession>
<evidence type="ECO:0000256" key="1">
    <source>
        <dbReference type="SAM" id="MobiDB-lite"/>
    </source>
</evidence>
<dbReference type="Proteomes" id="UP000297703">
    <property type="component" value="Unassembled WGS sequence"/>
</dbReference>
<reference evidence="2 3" key="1">
    <citation type="submission" date="2019-04" db="EMBL/GenBank/DDBJ databases">
        <title>Draft genome of the big-headed turtle Platysternon megacephalum.</title>
        <authorList>
            <person name="Gong S."/>
        </authorList>
    </citation>
    <scope>NUCLEOTIDE SEQUENCE [LARGE SCALE GENOMIC DNA]</scope>
    <source>
        <strain evidence="2">DO16091913</strain>
        <tissue evidence="2">Muscle</tissue>
    </source>
</reference>
<proteinExistence type="predicted"/>
<dbReference type="EMBL" id="QXTE01000222">
    <property type="protein sequence ID" value="TFK01593.1"/>
    <property type="molecule type" value="Genomic_DNA"/>
</dbReference>
<dbReference type="AlphaFoldDB" id="A0A4D9E3B6"/>
<name>A0A4D9E3B6_9SAUR</name>
<gene>
    <name evidence="2" type="ORF">DR999_PMT16194</name>
</gene>
<evidence type="ECO:0000313" key="2">
    <source>
        <dbReference type="EMBL" id="TFK01593.1"/>
    </source>
</evidence>
<reference evidence="2 3" key="2">
    <citation type="submission" date="2019-04" db="EMBL/GenBank/DDBJ databases">
        <title>The genome sequence of big-headed turtle.</title>
        <authorList>
            <person name="Gong S."/>
        </authorList>
    </citation>
    <scope>NUCLEOTIDE SEQUENCE [LARGE SCALE GENOMIC DNA]</scope>
    <source>
        <strain evidence="2">DO16091913</strain>
        <tissue evidence="2">Muscle</tissue>
    </source>
</reference>